<name>A0A367J3B3_RHIST</name>
<sequence>FEKVGTVSVALGLLLAFRVNTAYDRYWEGRKLIQTVTATIRNVARQVWINIPEETEQDHLEKMRCVKLLLAFFVATKHHLRHEYGTHYYDLEVLLPPKWVPTSVSKYQQQKEQQQSAGKGGNATVPVTVKNIDLKSTLRSRNGPDDPQLKKKDSFHILHKAPAVLVSLTDSIKPKSHDGYMEADDPTHIANVRRSLIQQEFPDSDLAEASAAQLKRSMTGFDFERSVADEEQQDSEEEEDEEDEEDEEEDEETEGSSRPSPKRLTSSEEVLHNIRHRFHSQHRKTRKRHLDHSEFTSEEDLPYQGDSDLSLPLEILFRVALYINQAKAANKIESTLVSVTTSSIDTLVNSLTAFERIVYTPIPRAYNIHLKQAVVLYIFFLPFALVDTVGWLVAPIVALVSFTLFGIEAIGAEIENPFGYDANDLPLNRYCEELKKEVEYIIYHIPTRSTSILLDGQ</sequence>
<keyword evidence="3" id="KW-1003">Cell membrane</keyword>
<keyword evidence="2" id="KW-0813">Transport</keyword>
<evidence type="ECO:0000256" key="4">
    <source>
        <dbReference type="ARBA" id="ARBA00022692"/>
    </source>
</evidence>
<dbReference type="Proteomes" id="UP000253551">
    <property type="component" value="Unassembled WGS sequence"/>
</dbReference>
<keyword evidence="6" id="KW-0406">Ion transport</keyword>
<evidence type="ECO:0000256" key="9">
    <source>
        <dbReference type="SAM" id="Phobius"/>
    </source>
</evidence>
<gene>
    <name evidence="10" type="ORF">CU098_002691</name>
</gene>
<feature type="compositionally biased region" description="Basic and acidic residues" evidence="8">
    <location>
        <begin position="142"/>
        <end position="154"/>
    </location>
</feature>
<feature type="compositionally biased region" description="Acidic residues" evidence="8">
    <location>
        <begin position="229"/>
        <end position="254"/>
    </location>
</feature>
<comment type="caution">
    <text evidence="10">The sequence shown here is derived from an EMBL/GenBank/DDBJ whole genome shotgun (WGS) entry which is preliminary data.</text>
</comment>
<evidence type="ECO:0000256" key="1">
    <source>
        <dbReference type="ARBA" id="ARBA00004651"/>
    </source>
</evidence>
<dbReference type="GO" id="GO:0005254">
    <property type="term" value="F:chloride channel activity"/>
    <property type="evidence" value="ECO:0007669"/>
    <property type="project" value="InterPro"/>
</dbReference>
<evidence type="ECO:0000313" key="10">
    <source>
        <dbReference type="EMBL" id="RCH84410.1"/>
    </source>
</evidence>
<keyword evidence="7 9" id="KW-0472">Membrane</keyword>
<dbReference type="EMBL" id="PJQM01004452">
    <property type="protein sequence ID" value="RCH84410.1"/>
    <property type="molecule type" value="Genomic_DNA"/>
</dbReference>
<feature type="non-terminal residue" evidence="10">
    <location>
        <position position="1"/>
    </location>
</feature>
<feature type="transmembrane region" description="Helical" evidence="9">
    <location>
        <begin position="374"/>
        <end position="407"/>
    </location>
</feature>
<feature type="region of interest" description="Disordered" evidence="8">
    <location>
        <begin position="106"/>
        <end position="125"/>
    </location>
</feature>
<organism evidence="10 11">
    <name type="scientific">Rhizopus stolonifer</name>
    <name type="common">Rhizopus nigricans</name>
    <dbReference type="NCBI Taxonomy" id="4846"/>
    <lineage>
        <taxon>Eukaryota</taxon>
        <taxon>Fungi</taxon>
        <taxon>Fungi incertae sedis</taxon>
        <taxon>Mucoromycota</taxon>
        <taxon>Mucoromycotina</taxon>
        <taxon>Mucoromycetes</taxon>
        <taxon>Mucorales</taxon>
        <taxon>Mucorineae</taxon>
        <taxon>Rhizopodaceae</taxon>
        <taxon>Rhizopus</taxon>
    </lineage>
</organism>
<keyword evidence="5 9" id="KW-1133">Transmembrane helix</keyword>
<evidence type="ECO:0000313" key="11">
    <source>
        <dbReference type="Proteomes" id="UP000253551"/>
    </source>
</evidence>
<dbReference type="PANTHER" id="PTHR33281:SF19">
    <property type="entry name" value="VOLTAGE-DEPENDENT ANION CHANNEL-FORMING PROTEIN YNEE"/>
    <property type="match status" value="1"/>
</dbReference>
<keyword evidence="4 9" id="KW-0812">Transmembrane</keyword>
<dbReference type="InterPro" id="IPR044669">
    <property type="entry name" value="YneE/VCCN1/2-like"/>
</dbReference>
<dbReference type="GO" id="GO:0005886">
    <property type="term" value="C:plasma membrane"/>
    <property type="evidence" value="ECO:0007669"/>
    <property type="project" value="UniProtKB-SubCell"/>
</dbReference>
<keyword evidence="11" id="KW-1185">Reference proteome</keyword>
<evidence type="ECO:0000256" key="7">
    <source>
        <dbReference type="ARBA" id="ARBA00023136"/>
    </source>
</evidence>
<accession>A0A367J3B3</accession>
<proteinExistence type="predicted"/>
<dbReference type="Pfam" id="PF25539">
    <property type="entry name" value="Bestrophin_2"/>
    <property type="match status" value="2"/>
</dbReference>
<dbReference type="STRING" id="4846.A0A367J3B3"/>
<protein>
    <submittedName>
        <fullName evidence="10">Uncharacterized protein</fullName>
    </submittedName>
</protein>
<feature type="region of interest" description="Disordered" evidence="8">
    <location>
        <begin position="224"/>
        <end position="270"/>
    </location>
</feature>
<evidence type="ECO:0000256" key="2">
    <source>
        <dbReference type="ARBA" id="ARBA00022448"/>
    </source>
</evidence>
<evidence type="ECO:0000256" key="5">
    <source>
        <dbReference type="ARBA" id="ARBA00022989"/>
    </source>
</evidence>
<feature type="compositionally biased region" description="Low complexity" evidence="8">
    <location>
        <begin position="106"/>
        <end position="117"/>
    </location>
</feature>
<reference evidence="10 11" key="1">
    <citation type="journal article" date="2018" name="G3 (Bethesda)">
        <title>Phylogenetic and Phylogenomic Definition of Rhizopus Species.</title>
        <authorList>
            <person name="Gryganskyi A.P."/>
            <person name="Golan J."/>
            <person name="Dolatabadi S."/>
            <person name="Mondo S."/>
            <person name="Robb S."/>
            <person name="Idnurm A."/>
            <person name="Muszewska A."/>
            <person name="Steczkiewicz K."/>
            <person name="Masonjones S."/>
            <person name="Liao H.L."/>
            <person name="Gajdeczka M.T."/>
            <person name="Anike F."/>
            <person name="Vuek A."/>
            <person name="Anishchenko I.M."/>
            <person name="Voigt K."/>
            <person name="de Hoog G.S."/>
            <person name="Smith M.E."/>
            <person name="Heitman J."/>
            <person name="Vilgalys R."/>
            <person name="Stajich J.E."/>
        </authorList>
    </citation>
    <scope>NUCLEOTIDE SEQUENCE [LARGE SCALE GENOMIC DNA]</scope>
    <source>
        <strain evidence="10 11">LSU 92-RS-03</strain>
    </source>
</reference>
<evidence type="ECO:0000256" key="3">
    <source>
        <dbReference type="ARBA" id="ARBA00022475"/>
    </source>
</evidence>
<dbReference type="AlphaFoldDB" id="A0A367J3B3"/>
<comment type="subcellular location">
    <subcellularLocation>
        <location evidence="1">Cell membrane</location>
        <topology evidence="1">Multi-pass membrane protein</topology>
    </subcellularLocation>
</comment>
<evidence type="ECO:0000256" key="8">
    <source>
        <dbReference type="SAM" id="MobiDB-lite"/>
    </source>
</evidence>
<dbReference type="OrthoDB" id="1368at2759"/>
<evidence type="ECO:0000256" key="6">
    <source>
        <dbReference type="ARBA" id="ARBA00023065"/>
    </source>
</evidence>
<feature type="region of interest" description="Disordered" evidence="8">
    <location>
        <begin position="134"/>
        <end position="154"/>
    </location>
</feature>
<dbReference type="PANTHER" id="PTHR33281">
    <property type="entry name" value="UPF0187 PROTEIN YNEE"/>
    <property type="match status" value="1"/>
</dbReference>